<dbReference type="RefSeq" id="WP_284149567.1">
    <property type="nucleotide sequence ID" value="NZ_CP011008.1"/>
</dbReference>
<proteinExistence type="predicted"/>
<evidence type="ECO:0000313" key="2">
    <source>
        <dbReference type="Proteomes" id="UP001234602"/>
    </source>
</evidence>
<dbReference type="Proteomes" id="UP001234602">
    <property type="component" value="Unassembled WGS sequence"/>
</dbReference>
<dbReference type="AlphaFoldDB" id="A0AAW7IVG2"/>
<reference evidence="1" key="1">
    <citation type="submission" date="2023-06" db="EMBL/GenBank/DDBJ databases">
        <title>Comparative genomics of Bacillaceae isolates and their secondary metabolite potential.</title>
        <authorList>
            <person name="Song L."/>
            <person name="Nielsen L.J."/>
            <person name="Mohite O."/>
            <person name="Xu X."/>
            <person name="Weber T."/>
            <person name="Kovacs A.T."/>
        </authorList>
    </citation>
    <scope>NUCLEOTIDE SEQUENCE</scope>
    <source>
        <strain evidence="1">D8_B_37</strain>
    </source>
</reference>
<gene>
    <name evidence="1" type="ORF">QUF89_18715</name>
</gene>
<evidence type="ECO:0000313" key="1">
    <source>
        <dbReference type="EMBL" id="MDM5454167.1"/>
    </source>
</evidence>
<comment type="caution">
    <text evidence="1">The sequence shown here is derived from an EMBL/GenBank/DDBJ whole genome shotgun (WGS) entry which is preliminary data.</text>
</comment>
<organism evidence="1 2">
    <name type="scientific">Peribacillus simplex</name>
    <dbReference type="NCBI Taxonomy" id="1478"/>
    <lineage>
        <taxon>Bacteria</taxon>
        <taxon>Bacillati</taxon>
        <taxon>Bacillota</taxon>
        <taxon>Bacilli</taxon>
        <taxon>Bacillales</taxon>
        <taxon>Bacillaceae</taxon>
        <taxon>Peribacillus</taxon>
    </lineage>
</organism>
<protein>
    <submittedName>
        <fullName evidence="1">Uncharacterized protein</fullName>
    </submittedName>
</protein>
<dbReference type="EMBL" id="JAUCEY010000008">
    <property type="protein sequence ID" value="MDM5454167.1"/>
    <property type="molecule type" value="Genomic_DNA"/>
</dbReference>
<accession>A0AAW7IVG2</accession>
<sequence length="43" mass="4850">MVWGNGELNEGEVDDIHFAAPLNPLMVDVRLSERQSISPKKKK</sequence>
<name>A0AAW7IVG2_9BACI</name>